<name>A0A4Q9MI61_9APHY</name>
<accession>A0A4Q9MI61</accession>
<dbReference type="Proteomes" id="UP000292957">
    <property type="component" value="Unassembled WGS sequence"/>
</dbReference>
<proteinExistence type="predicted"/>
<organism evidence="1">
    <name type="scientific">Dichomitus squalens</name>
    <dbReference type="NCBI Taxonomy" id="114155"/>
    <lineage>
        <taxon>Eukaryota</taxon>
        <taxon>Fungi</taxon>
        <taxon>Dikarya</taxon>
        <taxon>Basidiomycota</taxon>
        <taxon>Agaricomycotina</taxon>
        <taxon>Agaricomycetes</taxon>
        <taxon>Polyporales</taxon>
        <taxon>Polyporaceae</taxon>
        <taxon>Dichomitus</taxon>
    </lineage>
</organism>
<sequence length="181" mass="20077">MRFSWAHCEQDHICHGTPLLLRELPPYIITPTGRLYVCCTRHEAIIEDGCTISIPTRQAGYKPYLEAGGIEVSDILVRPLSLRFSLVHLSKLSTLRSLDLGDGVPVDLQTGLRDAPGTTLLASDAPLPLQKAPGRVESTQRRRWPCFPAFAEQVAMRCPEVQMVTFFRARCNDGSLPCSDS</sequence>
<reference evidence="1" key="1">
    <citation type="submission" date="2019-01" db="EMBL/GenBank/DDBJ databases">
        <title>Draft genome sequences of three monokaryotic isolates of the white-rot basidiomycete fungus Dichomitus squalens.</title>
        <authorList>
            <consortium name="DOE Joint Genome Institute"/>
            <person name="Lopez S.C."/>
            <person name="Andreopoulos B."/>
            <person name="Pangilinan J."/>
            <person name="Lipzen A."/>
            <person name="Riley R."/>
            <person name="Ahrendt S."/>
            <person name="Ng V."/>
            <person name="Barry K."/>
            <person name="Daum C."/>
            <person name="Grigoriev I.V."/>
            <person name="Hilden K.S."/>
            <person name="Makela M.R."/>
            <person name="de Vries R.P."/>
        </authorList>
    </citation>
    <scope>NUCLEOTIDE SEQUENCE [LARGE SCALE GENOMIC DNA]</scope>
    <source>
        <strain evidence="1">OM18370.1</strain>
    </source>
</reference>
<gene>
    <name evidence="1" type="ORF">BD311DRAFT_402798</name>
</gene>
<protein>
    <submittedName>
        <fullName evidence="1">Uncharacterized protein</fullName>
    </submittedName>
</protein>
<dbReference type="AlphaFoldDB" id="A0A4Q9MI61"/>
<dbReference type="EMBL" id="ML143435">
    <property type="protein sequence ID" value="TBU27190.1"/>
    <property type="molecule type" value="Genomic_DNA"/>
</dbReference>
<evidence type="ECO:0000313" key="1">
    <source>
        <dbReference type="EMBL" id="TBU27190.1"/>
    </source>
</evidence>